<dbReference type="EMBL" id="AOHO01000075">
    <property type="protein sequence ID" value="EME52482.1"/>
    <property type="molecule type" value="Genomic_DNA"/>
</dbReference>
<dbReference type="GO" id="GO:0004458">
    <property type="term" value="F:D-lactate dehydrogenase (cytochrome) activity"/>
    <property type="evidence" value="ECO:0007669"/>
    <property type="project" value="TreeGrafter"/>
</dbReference>
<dbReference type="SUPFAM" id="SSF55103">
    <property type="entry name" value="FAD-linked oxidases, C-terminal domain"/>
    <property type="match status" value="1"/>
</dbReference>
<dbReference type="PANTHER" id="PTHR11748:SF119">
    <property type="entry name" value="D-2-HYDROXYGLUTARATE DEHYDROGENASE"/>
    <property type="match status" value="1"/>
</dbReference>
<dbReference type="Gene3D" id="3.30.465.10">
    <property type="match status" value="1"/>
</dbReference>
<keyword evidence="10" id="KW-1185">Reference proteome</keyword>
<protein>
    <submittedName>
        <fullName evidence="9">D-lactate dehydrogenase</fullName>
    </submittedName>
</protein>
<reference evidence="9 10" key="1">
    <citation type="journal article" date="2013" name="Genome Announc.">
        <title>Draft Genome Sequence of Amycolatopsis decaplanina Strain DSM 44594T.</title>
        <authorList>
            <person name="Kaur N."/>
            <person name="Kumar S."/>
            <person name="Bala M."/>
            <person name="Raghava G.P."/>
            <person name="Mayilraj S."/>
        </authorList>
    </citation>
    <scope>NUCLEOTIDE SEQUENCE [LARGE SCALE GENOMIC DNA]</scope>
    <source>
        <strain evidence="9 10">DSM 44594</strain>
    </source>
</reference>
<accession>M2YC89</accession>
<dbReference type="InterPro" id="IPR036318">
    <property type="entry name" value="FAD-bd_PCMH-like_sf"/>
</dbReference>
<dbReference type="Proteomes" id="UP000054226">
    <property type="component" value="Unassembled WGS sequence"/>
</dbReference>
<evidence type="ECO:0000256" key="5">
    <source>
        <dbReference type="ARBA" id="ARBA00023002"/>
    </source>
</evidence>
<dbReference type="AlphaFoldDB" id="M2YC89"/>
<dbReference type="GO" id="GO:0046872">
    <property type="term" value="F:metal ion binding"/>
    <property type="evidence" value="ECO:0007669"/>
    <property type="project" value="UniProtKB-KW"/>
</dbReference>
<evidence type="ECO:0000256" key="1">
    <source>
        <dbReference type="ARBA" id="ARBA00001974"/>
    </source>
</evidence>
<dbReference type="InterPro" id="IPR016164">
    <property type="entry name" value="FAD-linked_Oxase-like_C"/>
</dbReference>
<dbReference type="Gene3D" id="3.30.70.2740">
    <property type="match status" value="1"/>
</dbReference>
<dbReference type="InterPro" id="IPR004017">
    <property type="entry name" value="Cys_rich_dom"/>
</dbReference>
<dbReference type="PROSITE" id="PS51387">
    <property type="entry name" value="FAD_PCMH"/>
    <property type="match status" value="1"/>
</dbReference>
<evidence type="ECO:0000256" key="7">
    <source>
        <dbReference type="ARBA" id="ARBA00023014"/>
    </source>
</evidence>
<comment type="caution">
    <text evidence="9">The sequence shown here is derived from an EMBL/GenBank/DDBJ whole genome shotgun (WGS) entry which is preliminary data.</text>
</comment>
<name>M2YC89_9PSEU</name>
<evidence type="ECO:0000313" key="9">
    <source>
        <dbReference type="EMBL" id="EME52482.1"/>
    </source>
</evidence>
<keyword evidence="3" id="KW-0479">Metal-binding</keyword>
<dbReference type="Pfam" id="PF01565">
    <property type="entry name" value="FAD_binding_4"/>
    <property type="match status" value="1"/>
</dbReference>
<dbReference type="PATRIC" id="fig|1284240.4.peg.6785"/>
<evidence type="ECO:0000256" key="4">
    <source>
        <dbReference type="ARBA" id="ARBA00022827"/>
    </source>
</evidence>
<dbReference type="InterPro" id="IPR016167">
    <property type="entry name" value="FAD-bd_PCMH_sub1"/>
</dbReference>
<dbReference type="GO" id="GO:0051536">
    <property type="term" value="F:iron-sulfur cluster binding"/>
    <property type="evidence" value="ECO:0007669"/>
    <property type="project" value="UniProtKB-KW"/>
</dbReference>
<dbReference type="InterPro" id="IPR004113">
    <property type="entry name" value="FAD-bd_oxidored_4_C"/>
</dbReference>
<dbReference type="SUPFAM" id="SSF46548">
    <property type="entry name" value="alpha-helical ferredoxin"/>
    <property type="match status" value="1"/>
</dbReference>
<dbReference type="InterPro" id="IPR016166">
    <property type="entry name" value="FAD-bd_PCMH"/>
</dbReference>
<sequence length="988" mass="107211">MEGEVRFDAGSRGAYSTDASNYRQIPLGVVVPRSIEAGASAIEVCHRYGAPVLSRGGGTSLAGQGTNAAVVIDWTKYCHHLLAVDPGARTCVVEPGMVLDDLNAELAAHGLEFGPRPSTHSHCALGGMIGNNSCGATAQRTGKTVDNVRRLEVLTYDGLRCWVGPTGDDEMARIIGEGGRRGQLYRDLRGIRDRYGDDVRHRFPDIPRRVSGYNIDALLPEAGFDVAKLVVGSEGTLATVLRAELDLVPVVEHTAMLVLGFPDIADAADAVPGVLEGVAPVRLEALDDRLVEFMRAKHLHLESIDALPAGRGWLIAQYGGESPDEALEAAYTTLRRLGRNDDDEHVRLTSAPVEQEQLLKARESGLGATARAPGISDTWPGWEDSAVPPDRLGDYLRDLRRLFAEFDLDRPSLYGHFGQACLHVRIPFRLDEATGVAAYRDFLERAADLVASYGGSLSGEHGDGQARGELLVRMFGSRIVQAFGEVKAAFDPDNRMNPGKVVAPFALDGDLRLGADWRPGSHRTQFGFPEDDHSFSRAALRCVGVGQCRRPDPRGGVMCPSYQVTREEEHSTRGRARLLFEMLEGHEDSPVRDGWRSTEVRDALDLCLACKGCKSDCPVGVDMATYKAEFLYQHYRGRVRPMAHYALGWLPALAKAAKVAPGMVNALLNAPGIAALGKRLAGVAPQRDAPAFAGETFQQWWTRERAHRQPGPGEANAAVLWPDTFVNHFAPHIGKAAVRVLESAGFRVAVPAGPVCCGLTWISTGQLPVAKKVLRHTLDVLRPWIEAGTLVVGLEPSCTAVFRSDAAELLPQNQDVHRLSKRFVTLAEALLHHAPEEWHPSPLRRDAIAQKHCHHHAIMGFSTDTTVLHRAGVDVEVLDSGCCGLAGNFGFERGHYDVSMACAERTLLPAVREAAPETLILADGFSCRTQIEQGNTGRVPLHLAEVLQDAVPGERPEPTRFPGERAGRTVTAAAGLVAASLLWRRLRP</sequence>
<dbReference type="PROSITE" id="PS00198">
    <property type="entry name" value="4FE4S_FER_1"/>
    <property type="match status" value="1"/>
</dbReference>
<dbReference type="Gene3D" id="1.10.45.10">
    <property type="entry name" value="Vanillyl-alcohol Oxidase, Chain A, domain 4"/>
    <property type="match status" value="1"/>
</dbReference>
<dbReference type="Pfam" id="PF13183">
    <property type="entry name" value="Fer4_8"/>
    <property type="match status" value="1"/>
</dbReference>
<dbReference type="PANTHER" id="PTHR11748">
    <property type="entry name" value="D-LACTATE DEHYDROGENASE"/>
    <property type="match status" value="1"/>
</dbReference>
<keyword evidence="7" id="KW-0411">Iron-sulfur</keyword>
<dbReference type="GO" id="GO:0008720">
    <property type="term" value="F:D-lactate dehydrogenase (NAD+) activity"/>
    <property type="evidence" value="ECO:0007669"/>
    <property type="project" value="TreeGrafter"/>
</dbReference>
<evidence type="ECO:0000313" key="10">
    <source>
        <dbReference type="Proteomes" id="UP000054226"/>
    </source>
</evidence>
<dbReference type="GO" id="GO:1903457">
    <property type="term" value="P:lactate catabolic process"/>
    <property type="evidence" value="ECO:0007669"/>
    <property type="project" value="TreeGrafter"/>
</dbReference>
<dbReference type="InterPro" id="IPR016171">
    <property type="entry name" value="Vanillyl_alc_oxidase_C-sub2"/>
</dbReference>
<evidence type="ECO:0000256" key="3">
    <source>
        <dbReference type="ARBA" id="ARBA00022723"/>
    </source>
</evidence>
<dbReference type="InterPro" id="IPR017896">
    <property type="entry name" value="4Fe4S_Fe-S-bd"/>
</dbReference>
<dbReference type="InterPro" id="IPR017900">
    <property type="entry name" value="4Fe4S_Fe_S_CS"/>
</dbReference>
<keyword evidence="6" id="KW-0408">Iron</keyword>
<feature type="domain" description="FAD-binding PCMH-type" evidence="8">
    <location>
        <begin position="22"/>
        <end position="250"/>
    </location>
</feature>
<evidence type="ECO:0000256" key="2">
    <source>
        <dbReference type="ARBA" id="ARBA00022630"/>
    </source>
</evidence>
<dbReference type="SUPFAM" id="SSF56176">
    <property type="entry name" value="FAD-binding/transporter-associated domain-like"/>
    <property type="match status" value="1"/>
</dbReference>
<keyword evidence="4" id="KW-0274">FAD</keyword>
<proteinExistence type="predicted"/>
<dbReference type="InterPro" id="IPR006094">
    <property type="entry name" value="Oxid_FAD_bind_N"/>
</dbReference>
<gene>
    <name evidence="9" type="ORF">H074_33284</name>
</gene>
<dbReference type="Pfam" id="PF02754">
    <property type="entry name" value="CCG"/>
    <property type="match status" value="1"/>
</dbReference>
<organism evidence="9 10">
    <name type="scientific">Amycolatopsis decaplanina DSM 44594</name>
    <dbReference type="NCBI Taxonomy" id="1284240"/>
    <lineage>
        <taxon>Bacteria</taxon>
        <taxon>Bacillati</taxon>
        <taxon>Actinomycetota</taxon>
        <taxon>Actinomycetes</taxon>
        <taxon>Pseudonocardiales</taxon>
        <taxon>Pseudonocardiaceae</taxon>
        <taxon>Amycolatopsis</taxon>
    </lineage>
</organism>
<dbReference type="Gene3D" id="3.30.43.10">
    <property type="entry name" value="Uridine Diphospho-n-acetylenolpyruvylglucosamine Reductase, domain 2"/>
    <property type="match status" value="1"/>
</dbReference>
<keyword evidence="2" id="KW-0285">Flavoprotein</keyword>
<evidence type="ECO:0000259" key="8">
    <source>
        <dbReference type="PROSITE" id="PS51387"/>
    </source>
</evidence>
<evidence type="ECO:0000256" key="6">
    <source>
        <dbReference type="ARBA" id="ARBA00023004"/>
    </source>
</evidence>
<comment type="cofactor">
    <cofactor evidence="1">
        <name>FAD</name>
        <dbReference type="ChEBI" id="CHEBI:57692"/>
    </cofactor>
</comment>
<dbReference type="GO" id="GO:0071949">
    <property type="term" value="F:FAD binding"/>
    <property type="evidence" value="ECO:0007669"/>
    <property type="project" value="InterPro"/>
</dbReference>
<dbReference type="Pfam" id="PF02913">
    <property type="entry name" value="FAD-oxidase_C"/>
    <property type="match status" value="1"/>
</dbReference>
<dbReference type="InterPro" id="IPR016169">
    <property type="entry name" value="FAD-bd_PCMH_sub2"/>
</dbReference>
<keyword evidence="5" id="KW-0560">Oxidoreductase</keyword>